<evidence type="ECO:0000256" key="5">
    <source>
        <dbReference type="SAM" id="MobiDB-lite"/>
    </source>
</evidence>
<evidence type="ECO:0000256" key="1">
    <source>
        <dbReference type="ARBA" id="ARBA00022723"/>
    </source>
</evidence>
<dbReference type="Pfam" id="PF04194">
    <property type="entry name" value="PDCD2_C"/>
    <property type="match status" value="1"/>
</dbReference>
<accession>A0A7I8W2R1</accession>
<dbReference type="OrthoDB" id="443682at2759"/>
<keyword evidence="1" id="KW-0479">Metal-binding</keyword>
<dbReference type="PROSITE" id="PS50865">
    <property type="entry name" value="ZF_MYND_2"/>
    <property type="match status" value="1"/>
</dbReference>
<protein>
    <recommendedName>
        <fullName evidence="6">MYND-type domain-containing protein</fullName>
    </recommendedName>
</protein>
<name>A0A7I8W2R1_9ANNE</name>
<dbReference type="InterPro" id="IPR007320">
    <property type="entry name" value="PDCD2_C"/>
</dbReference>
<organism evidence="7 8">
    <name type="scientific">Dimorphilus gyrociliatus</name>
    <dbReference type="NCBI Taxonomy" id="2664684"/>
    <lineage>
        <taxon>Eukaryota</taxon>
        <taxon>Metazoa</taxon>
        <taxon>Spiralia</taxon>
        <taxon>Lophotrochozoa</taxon>
        <taxon>Annelida</taxon>
        <taxon>Polychaeta</taxon>
        <taxon>Polychaeta incertae sedis</taxon>
        <taxon>Dinophilidae</taxon>
        <taxon>Dimorphilus</taxon>
    </lineage>
</organism>
<comment type="caution">
    <text evidence="7">The sequence shown here is derived from an EMBL/GenBank/DDBJ whole genome shotgun (WGS) entry which is preliminary data.</text>
</comment>
<feature type="compositionally biased region" description="Acidic residues" evidence="5">
    <location>
        <begin position="214"/>
        <end position="226"/>
    </location>
</feature>
<dbReference type="GO" id="GO:0005737">
    <property type="term" value="C:cytoplasm"/>
    <property type="evidence" value="ECO:0007669"/>
    <property type="project" value="InterPro"/>
</dbReference>
<dbReference type="Proteomes" id="UP000549394">
    <property type="component" value="Unassembled WGS sequence"/>
</dbReference>
<evidence type="ECO:0000259" key="6">
    <source>
        <dbReference type="PROSITE" id="PS50865"/>
    </source>
</evidence>
<dbReference type="PANTHER" id="PTHR12298">
    <property type="entry name" value="PCDC2 PROGRAMMED CELL DEATH PROTEIN 2 -RELATED"/>
    <property type="match status" value="1"/>
</dbReference>
<dbReference type="GO" id="GO:0008270">
    <property type="term" value="F:zinc ion binding"/>
    <property type="evidence" value="ECO:0007669"/>
    <property type="project" value="UniProtKB-KW"/>
</dbReference>
<keyword evidence="3" id="KW-0862">Zinc</keyword>
<dbReference type="PANTHER" id="PTHR12298:SF4">
    <property type="entry name" value="PROGRAMMED CELL DEATH PROTEIN 2"/>
    <property type="match status" value="1"/>
</dbReference>
<evidence type="ECO:0000313" key="8">
    <source>
        <dbReference type="Proteomes" id="UP000549394"/>
    </source>
</evidence>
<dbReference type="Gene3D" id="6.10.140.2220">
    <property type="match status" value="1"/>
</dbReference>
<feature type="domain" description="MYND-type" evidence="6">
    <location>
        <begin position="147"/>
        <end position="184"/>
    </location>
</feature>
<evidence type="ECO:0000256" key="3">
    <source>
        <dbReference type="ARBA" id="ARBA00022833"/>
    </source>
</evidence>
<dbReference type="InterPro" id="IPR002893">
    <property type="entry name" value="Znf_MYND"/>
</dbReference>
<dbReference type="PROSITE" id="PS01360">
    <property type="entry name" value="ZF_MYND_1"/>
    <property type="match status" value="1"/>
</dbReference>
<evidence type="ECO:0000313" key="7">
    <source>
        <dbReference type="EMBL" id="CAD5122451.1"/>
    </source>
</evidence>
<dbReference type="GO" id="GO:0005634">
    <property type="term" value="C:nucleus"/>
    <property type="evidence" value="ECO:0007669"/>
    <property type="project" value="TreeGrafter"/>
</dbReference>
<reference evidence="7 8" key="1">
    <citation type="submission" date="2020-08" db="EMBL/GenBank/DDBJ databases">
        <authorList>
            <person name="Hejnol A."/>
        </authorList>
    </citation>
    <scope>NUCLEOTIDE SEQUENCE [LARGE SCALE GENOMIC DNA]</scope>
</reference>
<evidence type="ECO:0000256" key="4">
    <source>
        <dbReference type="PROSITE-ProRule" id="PRU00134"/>
    </source>
</evidence>
<evidence type="ECO:0000256" key="2">
    <source>
        <dbReference type="ARBA" id="ARBA00022771"/>
    </source>
</evidence>
<keyword evidence="2 4" id="KW-0863">Zinc-finger</keyword>
<dbReference type="Pfam" id="PF01753">
    <property type="entry name" value="zf-MYND"/>
    <property type="match status" value="1"/>
</dbReference>
<feature type="region of interest" description="Disordered" evidence="5">
    <location>
        <begin position="212"/>
        <end position="234"/>
    </location>
</feature>
<gene>
    <name evidence="7" type="ORF">DGYR_LOCUS10262</name>
</gene>
<dbReference type="EMBL" id="CAJFCJ010000017">
    <property type="protein sequence ID" value="CAD5122451.1"/>
    <property type="molecule type" value="Genomic_DNA"/>
</dbReference>
<keyword evidence="8" id="KW-1185">Reference proteome</keyword>
<sequence length="358" mass="41534">MASAAEKHVDLGFAEKCPVNQEWKLVSPFFPSKLGGKPSWLALKGIPECKDILCEYCEEPCSFLLQLYAPIEDRDDCFHRTLFVFVCRNNECSRPNTNGNFVVLRCQLPQKNEFYSESPLVNEDEEDDFKFDLSSDYPKAENFQKLCSSCGVHGPLSCGICKKVSYCCKKHQLIHWKSGHKKECKQPETVANKVQIKDFHFPEFEIIHEKEDLTELESEDEADENDNDSKVEELNNSLKEKDLENFVSRTEDEAFSNFRNVIKLQPDQIIRYNLDGEPLWISSENKVSYKDISPCKCGTRRQFEFQIMPQLINYLEIDEKDDKGLDWGILAIYTCSKNCNSNIYNKEFIWRQDVSADK</sequence>
<proteinExistence type="predicted"/>
<dbReference type="SUPFAM" id="SSF144232">
    <property type="entry name" value="HIT/MYND zinc finger-like"/>
    <property type="match status" value="1"/>
</dbReference>
<dbReference type="AlphaFoldDB" id="A0A7I8W2R1"/>